<proteinExistence type="predicted"/>
<feature type="non-terminal residue" evidence="2">
    <location>
        <position position="1"/>
    </location>
</feature>
<dbReference type="Proteomes" id="UP001198439">
    <property type="component" value="Unassembled WGS sequence"/>
</dbReference>
<name>A0AAW4VR63_9FIRM</name>
<protein>
    <submittedName>
        <fullName evidence="2">Uncharacterized protein</fullName>
    </submittedName>
</protein>
<evidence type="ECO:0000313" key="3">
    <source>
        <dbReference type="Proteomes" id="UP001198439"/>
    </source>
</evidence>
<dbReference type="EMBL" id="JAJDKZ010000209">
    <property type="protein sequence ID" value="MCB8611614.1"/>
    <property type="molecule type" value="Genomic_DNA"/>
</dbReference>
<evidence type="ECO:0000313" key="2">
    <source>
        <dbReference type="EMBL" id="MCB8611614.1"/>
    </source>
</evidence>
<evidence type="ECO:0000256" key="1">
    <source>
        <dbReference type="SAM" id="MobiDB-lite"/>
    </source>
</evidence>
<gene>
    <name evidence="2" type="ORF">LJD69_13555</name>
</gene>
<sequence length="83" mass="8901">IEKNTKDQIGANHVISKTGGKGFTKEQLKGLTKVTGKNENGIDFNTSDLTFTREDQIQAINAAKTSGKTGEFPLTFATPNGTE</sequence>
<feature type="non-terminal residue" evidence="2">
    <location>
        <position position="83"/>
    </location>
</feature>
<organism evidence="2 3">
    <name type="scientific">Faecalibacillus faecis</name>
    <dbReference type="NCBI Taxonomy" id="1982628"/>
    <lineage>
        <taxon>Bacteria</taxon>
        <taxon>Bacillati</taxon>
        <taxon>Bacillota</taxon>
        <taxon>Erysipelotrichia</taxon>
        <taxon>Erysipelotrichales</taxon>
        <taxon>Coprobacillaceae</taxon>
        <taxon>Faecalibacillus</taxon>
    </lineage>
</organism>
<reference evidence="2" key="1">
    <citation type="submission" date="2021-10" db="EMBL/GenBank/DDBJ databases">
        <title>Collection of gut derived symbiotic bacterial strains cultured from healthy donors.</title>
        <authorList>
            <person name="Lin H."/>
            <person name="Littmann E."/>
            <person name="Kohout C."/>
            <person name="Pamer E.G."/>
        </authorList>
    </citation>
    <scope>NUCLEOTIDE SEQUENCE</scope>
    <source>
        <strain evidence="2">DFI.4.48</strain>
    </source>
</reference>
<accession>A0AAW4VR63</accession>
<comment type="caution">
    <text evidence="2">The sequence shown here is derived from an EMBL/GenBank/DDBJ whole genome shotgun (WGS) entry which is preliminary data.</text>
</comment>
<feature type="region of interest" description="Disordered" evidence="1">
    <location>
        <begin position="1"/>
        <end position="21"/>
    </location>
</feature>
<dbReference type="AlphaFoldDB" id="A0AAW4VR63"/>